<reference evidence="2 3" key="1">
    <citation type="submission" date="2019-12" db="EMBL/GenBank/DDBJ databases">
        <authorList>
            <person name="Scholz U."/>
            <person name="Mascher M."/>
            <person name="Fiebig A."/>
        </authorList>
    </citation>
    <scope>NUCLEOTIDE SEQUENCE</scope>
</reference>
<keyword evidence="3" id="KW-1185">Reference proteome</keyword>
<dbReference type="PANTHER" id="PTHR34281">
    <property type="entry name" value="PROTEIN EARLY FLOWERING 3"/>
    <property type="match status" value="1"/>
</dbReference>
<dbReference type="Proteomes" id="UP001189122">
    <property type="component" value="Unassembled WGS sequence"/>
</dbReference>
<feature type="region of interest" description="Disordered" evidence="1">
    <location>
        <begin position="88"/>
        <end position="163"/>
    </location>
</feature>
<accession>A0A7I8J7T0</accession>
<dbReference type="InterPro" id="IPR039319">
    <property type="entry name" value="ELF3-like"/>
</dbReference>
<protein>
    <submittedName>
        <fullName evidence="2">Uncharacterized protein</fullName>
    </submittedName>
</protein>
<evidence type="ECO:0000313" key="3">
    <source>
        <dbReference type="Proteomes" id="UP001189122"/>
    </source>
</evidence>
<dbReference type="AlphaFoldDB" id="A0A7I8J7T0"/>
<gene>
    <name evidence="2" type="ORF">SI7747_09012510</name>
</gene>
<feature type="compositionally biased region" description="Polar residues" evidence="1">
    <location>
        <begin position="430"/>
        <end position="450"/>
    </location>
</feature>
<evidence type="ECO:0000313" key="2">
    <source>
        <dbReference type="EMBL" id="CAA2626823.1"/>
    </source>
</evidence>
<organism evidence="2">
    <name type="scientific">Spirodela intermedia</name>
    <name type="common">Intermediate duckweed</name>
    <dbReference type="NCBI Taxonomy" id="51605"/>
    <lineage>
        <taxon>Eukaryota</taxon>
        <taxon>Viridiplantae</taxon>
        <taxon>Streptophyta</taxon>
        <taxon>Embryophyta</taxon>
        <taxon>Tracheophyta</taxon>
        <taxon>Spermatophyta</taxon>
        <taxon>Magnoliopsida</taxon>
        <taxon>Liliopsida</taxon>
        <taxon>Araceae</taxon>
        <taxon>Lemnoideae</taxon>
        <taxon>Spirodela</taxon>
    </lineage>
</organism>
<name>A0A7I8J7T0_SPIIN</name>
<dbReference type="EMBL" id="LR743596">
    <property type="protein sequence ID" value="CAA2626823.1"/>
    <property type="molecule type" value="Genomic_DNA"/>
</dbReference>
<feature type="region of interest" description="Disordered" evidence="1">
    <location>
        <begin position="414"/>
        <end position="452"/>
    </location>
</feature>
<evidence type="ECO:0000256" key="1">
    <source>
        <dbReference type="SAM" id="MobiDB-lite"/>
    </source>
</evidence>
<sequence>MKRGREDENVAGPLFPRLHVNDAGKGGLRAPPRNKMALYEIFSIPSHMLKSDSPSSAPDSLVPSASLNQMWKHWPTSMVSWEYQGAEGAGKESNGRTGFCSRELPGNSLMEPGAGEGLDRTGSVEDADVLPSPSSGDSDKEALEGSGADDEDSGTSMGSVPGIDISPDDVVDLIGAKHFWKMRRAIANQQRVFGIQVFELHKLIKVQKLLSVSPHVLLEDTSRLQGQPVEDPCANFLVKPQMKTIKEKVAGSNHLVEPQPPITNQRDHSQKAKCDSKSTTEDMAGILSFHRVQHPTDQASSLPVSSDSTPRPWCFQAPASNQWLVPVMSPSEGLIYKPCTSPYPPPAALMNTVYSGSTPLSLAPHWVLPGSAAIAPTLLPVPFGLPVHGAEVEQLKPIAGPLLKQHSWSSCGVSNPKSGPFSELDRSVQKSKGSILQGSTGSSPSDTRLQGQRAAVTPLPMVSEGSGQHTQVIKVVPHNPKSTTESAARIFQRIQRERQQYDSV</sequence>
<proteinExistence type="predicted"/>
<dbReference type="EMBL" id="CACRZD030000009">
    <property type="protein sequence ID" value="CAA6666121.1"/>
    <property type="molecule type" value="Genomic_DNA"/>
</dbReference>
<dbReference type="PANTHER" id="PTHR34281:SF2">
    <property type="entry name" value="PROTEIN EARLY FLOWERING 3"/>
    <property type="match status" value="1"/>
</dbReference>
<dbReference type="GO" id="GO:2000028">
    <property type="term" value="P:regulation of photoperiodism, flowering"/>
    <property type="evidence" value="ECO:0007669"/>
    <property type="project" value="InterPro"/>
</dbReference>